<dbReference type="Gene3D" id="2.30.110.10">
    <property type="entry name" value="Electron Transport, Fmn-binding Protein, Chain A"/>
    <property type="match status" value="1"/>
</dbReference>
<dbReference type="PANTHER" id="PTHR35176">
    <property type="entry name" value="HEME OXYGENASE HI_0854-RELATED"/>
    <property type="match status" value="1"/>
</dbReference>
<accession>F3KJH0</accession>
<dbReference type="STRING" id="886738.Nlim_0628"/>
<proteinExistence type="predicted"/>
<dbReference type="HOGENOM" id="CLU_1922684_0_0_2"/>
<keyword evidence="1" id="KW-0560">Oxidoreductase</keyword>
<dbReference type="GO" id="GO:0016627">
    <property type="term" value="F:oxidoreductase activity, acting on the CH-CH group of donors"/>
    <property type="evidence" value="ECO:0007669"/>
    <property type="project" value="TreeGrafter"/>
</dbReference>
<dbReference type="Proteomes" id="UP000004348">
    <property type="component" value="Chromosome"/>
</dbReference>
<gene>
    <name evidence="3" type="ORF">Nlim_0628</name>
</gene>
<dbReference type="EMBL" id="AEGP01000029">
    <property type="protein sequence ID" value="EGG42447.1"/>
    <property type="molecule type" value="Genomic_DNA"/>
</dbReference>
<feature type="domain" description="Pyridoxamine 5'-phosphate oxidase N-terminal" evidence="2">
    <location>
        <begin position="6"/>
        <end position="111"/>
    </location>
</feature>
<evidence type="ECO:0000256" key="1">
    <source>
        <dbReference type="ARBA" id="ARBA00023002"/>
    </source>
</evidence>
<name>F3KJH0_9ARCH</name>
<dbReference type="InterPro" id="IPR011576">
    <property type="entry name" value="Pyridox_Oxase_N"/>
</dbReference>
<dbReference type="GO" id="GO:0070967">
    <property type="term" value="F:coenzyme F420 binding"/>
    <property type="evidence" value="ECO:0007669"/>
    <property type="project" value="TreeGrafter"/>
</dbReference>
<dbReference type="PATRIC" id="fig|886738.10.peg.701"/>
<reference evidence="3" key="1">
    <citation type="journal article" date="2011" name="PLoS ONE">
        <title>Genome of a low-salinity ammonia-oxidizing archaeon determined by single-cell and metagenomic analysis.</title>
        <authorList>
            <person name="Blainey P.C."/>
            <person name="Mosier A.C."/>
            <person name="Potanina A."/>
            <person name="Francis C.A."/>
            <person name="Quake S.R."/>
        </authorList>
    </citation>
    <scope>NUCLEOTIDE SEQUENCE [LARGE SCALE GENOMIC DNA]</scope>
    <source>
        <strain evidence="3">SFB1</strain>
    </source>
</reference>
<dbReference type="SUPFAM" id="SSF50475">
    <property type="entry name" value="FMN-binding split barrel"/>
    <property type="match status" value="1"/>
</dbReference>
<dbReference type="PANTHER" id="PTHR35176:SF6">
    <property type="entry name" value="HEME OXYGENASE HI_0854-RELATED"/>
    <property type="match status" value="1"/>
</dbReference>
<evidence type="ECO:0000313" key="3">
    <source>
        <dbReference type="EMBL" id="EGG42447.1"/>
    </source>
</evidence>
<dbReference type="GO" id="GO:0005829">
    <property type="term" value="C:cytosol"/>
    <property type="evidence" value="ECO:0007669"/>
    <property type="project" value="TreeGrafter"/>
</dbReference>
<dbReference type="InterPro" id="IPR052019">
    <property type="entry name" value="F420H2_bilvrd_red/Heme_oxyg"/>
</dbReference>
<dbReference type="InterPro" id="IPR012349">
    <property type="entry name" value="Split_barrel_FMN-bd"/>
</dbReference>
<comment type="caution">
    <text evidence="3">The sequence shown here is derived from an EMBL/GenBank/DDBJ whole genome shotgun (WGS) entry which is preliminary data.</text>
</comment>
<dbReference type="Pfam" id="PF01243">
    <property type="entry name" value="PNPOx_N"/>
    <property type="match status" value="1"/>
</dbReference>
<organism evidence="3">
    <name type="scientific">Candidatus Nitrosarchaeum limnium SFB1</name>
    <dbReference type="NCBI Taxonomy" id="886738"/>
    <lineage>
        <taxon>Archaea</taxon>
        <taxon>Nitrososphaerota</taxon>
        <taxon>Nitrososphaeria</taxon>
        <taxon>Nitrosopumilales</taxon>
        <taxon>Nitrosopumilaceae</taxon>
        <taxon>Nitrosarchaeum</taxon>
    </lineage>
</organism>
<evidence type="ECO:0000259" key="2">
    <source>
        <dbReference type="Pfam" id="PF01243"/>
    </source>
</evidence>
<protein>
    <submittedName>
        <fullName evidence="3">Pyridoxamine 5'-phosphate oxidase-like, FMN-binding domain-containing protein</fullName>
    </submittedName>
</protein>
<dbReference type="AlphaFoldDB" id="F3KJH0"/>
<sequence length="131" mass="15416">MFTEFEEKFLHSIEEARIATSHDDIPHVKPVSFIYHEGVIFIATDYHTRTFKNVKINPHVAISIDIYELGKHKAVIIQGKAIILEKGKEFLDIYKIFEKKFAWVRNEPWKENEAPFFKIIPNTKTSWGLKK</sequence>